<evidence type="ECO:0000256" key="1">
    <source>
        <dbReference type="ARBA" id="ARBA00004123"/>
    </source>
</evidence>
<dbReference type="Gene3D" id="1.20.1410.10">
    <property type="entry name" value="I/LWEQ domain"/>
    <property type="match status" value="1"/>
</dbReference>
<feature type="domain" description="Cyclin-D1-binding protein 1-like N-terminal" evidence="7">
    <location>
        <begin position="50"/>
        <end position="192"/>
    </location>
</feature>
<evidence type="ECO:0000313" key="10">
    <source>
        <dbReference type="Proteomes" id="UP001437256"/>
    </source>
</evidence>
<dbReference type="Pfam" id="PF20936">
    <property type="entry name" value="GCIP_C"/>
    <property type="match status" value="1"/>
</dbReference>
<dbReference type="InterPro" id="IPR026907">
    <property type="entry name" value="GCIP-like"/>
</dbReference>
<comment type="caution">
    <text evidence="9">The sequence shown here is derived from an EMBL/GenBank/DDBJ whole genome shotgun (WGS) entry which is preliminary data.</text>
</comment>
<evidence type="ECO:0000256" key="4">
    <source>
        <dbReference type="ARBA" id="ARBA00022490"/>
    </source>
</evidence>
<accession>A0ABR3AD08</accession>
<keyword evidence="5" id="KW-0539">Nucleus</keyword>
<feature type="domain" description="Cyclin-D1-binding protein 1-like C-terminal" evidence="8">
    <location>
        <begin position="200"/>
        <end position="303"/>
    </location>
</feature>
<dbReference type="Gene3D" id="1.20.1420.10">
    <property type="entry name" value="Talin, central domain"/>
    <property type="match status" value="1"/>
</dbReference>
<keyword evidence="10" id="KW-1185">Reference proteome</keyword>
<dbReference type="EMBL" id="JBBXMP010000003">
    <property type="protein sequence ID" value="KAL0071420.1"/>
    <property type="molecule type" value="Genomic_DNA"/>
</dbReference>
<comment type="subcellular location">
    <subcellularLocation>
        <location evidence="2">Cytoplasm</location>
    </subcellularLocation>
    <subcellularLocation>
        <location evidence="1">Nucleus</location>
    </subcellularLocation>
</comment>
<evidence type="ECO:0000259" key="7">
    <source>
        <dbReference type="Pfam" id="PF13324"/>
    </source>
</evidence>
<evidence type="ECO:0000256" key="2">
    <source>
        <dbReference type="ARBA" id="ARBA00004496"/>
    </source>
</evidence>
<dbReference type="Proteomes" id="UP001437256">
    <property type="component" value="Unassembled WGS sequence"/>
</dbReference>
<evidence type="ECO:0000256" key="6">
    <source>
        <dbReference type="ARBA" id="ARBA00023306"/>
    </source>
</evidence>
<evidence type="ECO:0000256" key="3">
    <source>
        <dbReference type="ARBA" id="ARBA00008940"/>
    </source>
</evidence>
<protein>
    <recommendedName>
        <fullName evidence="11">Cyclin-D1-binding protein 1</fullName>
    </recommendedName>
</protein>
<comment type="similarity">
    <text evidence="3">Belongs to the CCNDBP1 family.</text>
</comment>
<keyword evidence="4" id="KW-0963">Cytoplasm</keyword>
<organism evidence="9 10">
    <name type="scientific">Marasmius tenuissimus</name>
    <dbReference type="NCBI Taxonomy" id="585030"/>
    <lineage>
        <taxon>Eukaryota</taxon>
        <taxon>Fungi</taxon>
        <taxon>Dikarya</taxon>
        <taxon>Basidiomycota</taxon>
        <taxon>Agaricomycotina</taxon>
        <taxon>Agaricomycetes</taxon>
        <taxon>Agaricomycetidae</taxon>
        <taxon>Agaricales</taxon>
        <taxon>Marasmiineae</taxon>
        <taxon>Marasmiaceae</taxon>
        <taxon>Marasmius</taxon>
    </lineage>
</organism>
<evidence type="ECO:0000313" key="9">
    <source>
        <dbReference type="EMBL" id="KAL0071420.1"/>
    </source>
</evidence>
<evidence type="ECO:0008006" key="11">
    <source>
        <dbReference type="Google" id="ProtNLM"/>
    </source>
</evidence>
<reference evidence="9 10" key="1">
    <citation type="submission" date="2024-05" db="EMBL/GenBank/DDBJ databases">
        <title>A draft genome resource for the thread blight pathogen Marasmius tenuissimus strain MS-2.</title>
        <authorList>
            <person name="Yulfo-Soto G.E."/>
            <person name="Baruah I.K."/>
            <person name="Amoako-Attah I."/>
            <person name="Bukari Y."/>
            <person name="Meinhardt L.W."/>
            <person name="Bailey B.A."/>
            <person name="Cohen S.P."/>
        </authorList>
    </citation>
    <scope>NUCLEOTIDE SEQUENCE [LARGE SCALE GENOMIC DNA]</scope>
    <source>
        <strain evidence="9 10">MS-2</strain>
    </source>
</reference>
<dbReference type="PANTHER" id="PTHR15492">
    <property type="entry name" value="CYCLIN D1-BINDING PROTEIN 1"/>
    <property type="match status" value="1"/>
</dbReference>
<evidence type="ECO:0000256" key="5">
    <source>
        <dbReference type="ARBA" id="ARBA00023242"/>
    </source>
</evidence>
<proteinExistence type="inferred from homology"/>
<dbReference type="Pfam" id="PF13324">
    <property type="entry name" value="GCIP_N"/>
    <property type="match status" value="1"/>
</dbReference>
<keyword evidence="6" id="KW-0131">Cell cycle</keyword>
<gene>
    <name evidence="9" type="ORF">AAF712_001277</name>
</gene>
<name>A0ABR3AD08_9AGAR</name>
<evidence type="ECO:0000259" key="8">
    <source>
        <dbReference type="Pfam" id="PF20936"/>
    </source>
</evidence>
<dbReference type="PANTHER" id="PTHR15492:SF1">
    <property type="entry name" value="CYCLIN-D1-BINDING PROTEIN 1"/>
    <property type="match status" value="1"/>
</dbReference>
<dbReference type="InterPro" id="IPR049317">
    <property type="entry name" value="GCIP-like_N"/>
</dbReference>
<dbReference type="InterPro" id="IPR049318">
    <property type="entry name" value="GCIP_C"/>
</dbReference>
<sequence length="365" mass="39645">MAERTHINELLEICVETCNAAVDQISNSSDQSIEKTNDPRPSLAIVHKDLLSLLALTYASTTKIALVLKPSSPTFSAAVTPLNDLIKHISALAHCVTLFDPDEDGATLKQEVTHLVTDVAAALKGLFQTFLEIDRTDGTEYLMKTGTVHQLIEEARSPSGVSNDNVSAVLKKWKEDTEPLEDGVRELKELIDNVGDVDGEDDGWDELGLEPDTPLSESEVDRASKVHLVLRLSALLHKRISSDILARSSDTIIPAHQVLDRMPSLSQSLLSAADELVATSHPPQNPSIMGANLRDIQAVIRSIETAVHQSFPEESVETAIEDLSLKDGGSAIKISKKKKWFDGCFEQLAKAVGTAQASFSDPEVQ</sequence>